<evidence type="ECO:0000256" key="9">
    <source>
        <dbReference type="ARBA" id="ARBA00023271"/>
    </source>
</evidence>
<comment type="caution">
    <text evidence="11">The sequence shown here is derived from an EMBL/GenBank/DDBJ whole genome shotgun (WGS) entry which is preliminary data.</text>
</comment>
<protein>
    <recommendedName>
        <fullName evidence="3">Mitochondrial genome maintenance protein MGM101</fullName>
    </recommendedName>
</protein>
<reference evidence="11 12" key="1">
    <citation type="submission" date="2023-08" db="EMBL/GenBank/DDBJ databases">
        <title>Black Yeasts Isolated from many extreme environments.</title>
        <authorList>
            <person name="Coleine C."/>
            <person name="Stajich J.E."/>
            <person name="Selbmann L."/>
        </authorList>
    </citation>
    <scope>NUCLEOTIDE SEQUENCE [LARGE SCALE GENOMIC DNA]</scope>
    <source>
        <strain evidence="11 12">CCFEE 5885</strain>
    </source>
</reference>
<evidence type="ECO:0000313" key="12">
    <source>
        <dbReference type="Proteomes" id="UP001345013"/>
    </source>
</evidence>
<keyword evidence="8" id="KW-0234">DNA repair</keyword>
<feature type="region of interest" description="Disordered" evidence="10">
    <location>
        <begin position="65"/>
        <end position="89"/>
    </location>
</feature>
<organism evidence="11 12">
    <name type="scientific">Lithohypha guttulata</name>
    <dbReference type="NCBI Taxonomy" id="1690604"/>
    <lineage>
        <taxon>Eukaryota</taxon>
        <taxon>Fungi</taxon>
        <taxon>Dikarya</taxon>
        <taxon>Ascomycota</taxon>
        <taxon>Pezizomycotina</taxon>
        <taxon>Eurotiomycetes</taxon>
        <taxon>Chaetothyriomycetidae</taxon>
        <taxon>Chaetothyriales</taxon>
        <taxon>Trichomeriaceae</taxon>
        <taxon>Lithohypha</taxon>
    </lineage>
</organism>
<evidence type="ECO:0000256" key="8">
    <source>
        <dbReference type="ARBA" id="ARBA00023204"/>
    </source>
</evidence>
<keyword evidence="6" id="KW-0238">DNA-binding</keyword>
<dbReference type="InterPro" id="IPR009446">
    <property type="entry name" value="Mgm101"/>
</dbReference>
<sequence length="278" mass="30815">MSQSSRFALRAWRFIQQPVRLQCEAFPQRRCPVSQPQSGNSCRRTFYTRSSSFAQAAAAKPASASAATTENALSPDSSTPQSSPLSLNESDATQVDWSKSFHGLSQEAFPKEAADVLLAPIDPQSVEIKPDGIVYMPEIWYRRTLNKAFGPGAWGLAPRGETIVTDKAVTREYALVAHGRLVSIARGEQDYFSKDGIPTASEGCKSNAMVRCCKDLGIASELWDPRFIREWKSKHAREAFVEHQVSKKRTKIWLRKGDNVQYPFKETSAAVRSTPSGP</sequence>
<gene>
    <name evidence="11" type="ORF">LTR24_007778</name>
</gene>
<accession>A0ABR0K1U7</accession>
<keyword evidence="9" id="KW-1135">Mitochondrion nucleoid</keyword>
<dbReference type="PANTHER" id="PTHR31404">
    <property type="entry name" value="MITOCHONDRIAL GENOME MAINTENANCE PROTEIN MGM101"/>
    <property type="match status" value="1"/>
</dbReference>
<evidence type="ECO:0000256" key="6">
    <source>
        <dbReference type="ARBA" id="ARBA00023125"/>
    </source>
</evidence>
<comment type="similarity">
    <text evidence="2">Belongs to the MGM101 family.</text>
</comment>
<dbReference type="PANTHER" id="PTHR31404:SF0">
    <property type="entry name" value="MITOCHONDRIAL GENOME MAINTENANCE PROTEIN MGM101"/>
    <property type="match status" value="1"/>
</dbReference>
<dbReference type="EMBL" id="JAVRRG010000122">
    <property type="protein sequence ID" value="KAK5083281.1"/>
    <property type="molecule type" value="Genomic_DNA"/>
</dbReference>
<keyword evidence="5" id="KW-0809">Transit peptide</keyword>
<evidence type="ECO:0000256" key="10">
    <source>
        <dbReference type="SAM" id="MobiDB-lite"/>
    </source>
</evidence>
<feature type="compositionally biased region" description="Polar residues" evidence="10">
    <location>
        <begin position="68"/>
        <end position="89"/>
    </location>
</feature>
<evidence type="ECO:0000256" key="4">
    <source>
        <dbReference type="ARBA" id="ARBA00022763"/>
    </source>
</evidence>
<evidence type="ECO:0000256" key="5">
    <source>
        <dbReference type="ARBA" id="ARBA00022946"/>
    </source>
</evidence>
<dbReference type="Proteomes" id="UP001345013">
    <property type="component" value="Unassembled WGS sequence"/>
</dbReference>
<keyword evidence="12" id="KW-1185">Reference proteome</keyword>
<keyword evidence="4" id="KW-0227">DNA damage</keyword>
<evidence type="ECO:0000256" key="2">
    <source>
        <dbReference type="ARBA" id="ARBA00007053"/>
    </source>
</evidence>
<evidence type="ECO:0000256" key="1">
    <source>
        <dbReference type="ARBA" id="ARBA00004436"/>
    </source>
</evidence>
<evidence type="ECO:0000256" key="3">
    <source>
        <dbReference type="ARBA" id="ARBA00013628"/>
    </source>
</evidence>
<comment type="subcellular location">
    <subcellularLocation>
        <location evidence="1">Mitochondrion matrix</location>
        <location evidence="1">Mitochondrion nucleoid</location>
    </subcellularLocation>
</comment>
<dbReference type="Pfam" id="PF06420">
    <property type="entry name" value="Mgm101p"/>
    <property type="match status" value="1"/>
</dbReference>
<evidence type="ECO:0000313" key="11">
    <source>
        <dbReference type="EMBL" id="KAK5083281.1"/>
    </source>
</evidence>
<evidence type="ECO:0000256" key="7">
    <source>
        <dbReference type="ARBA" id="ARBA00023128"/>
    </source>
</evidence>
<name>A0ABR0K1U7_9EURO</name>
<proteinExistence type="inferred from homology"/>
<keyword evidence="7" id="KW-0496">Mitochondrion</keyword>